<dbReference type="InParanoid" id="L5K924"/>
<dbReference type="GO" id="GO:0050821">
    <property type="term" value="P:protein stabilization"/>
    <property type="evidence" value="ECO:0007669"/>
    <property type="project" value="TreeGrafter"/>
</dbReference>
<proteinExistence type="inferred from homology"/>
<dbReference type="AlphaFoldDB" id="L5K924"/>
<organism evidence="10 11">
    <name type="scientific">Pteropus alecto</name>
    <name type="common">Black flying fox</name>
    <dbReference type="NCBI Taxonomy" id="9402"/>
    <lineage>
        <taxon>Eukaryota</taxon>
        <taxon>Metazoa</taxon>
        <taxon>Chordata</taxon>
        <taxon>Craniata</taxon>
        <taxon>Vertebrata</taxon>
        <taxon>Euteleostomi</taxon>
        <taxon>Mammalia</taxon>
        <taxon>Eutheria</taxon>
        <taxon>Laurasiatheria</taxon>
        <taxon>Chiroptera</taxon>
        <taxon>Yinpterochiroptera</taxon>
        <taxon>Pteropodoidea</taxon>
        <taxon>Pteropodidae</taxon>
        <taxon>Pteropodinae</taxon>
        <taxon>Pteropus</taxon>
    </lineage>
</organism>
<comment type="similarity">
    <text evidence="3">Belongs to the kappa-casein family.</text>
</comment>
<comment type="subcellular location">
    <subcellularLocation>
        <location evidence="2">Secreted</location>
    </subcellularLocation>
</comment>
<dbReference type="GO" id="GO:0005615">
    <property type="term" value="C:extracellular space"/>
    <property type="evidence" value="ECO:0007669"/>
    <property type="project" value="TreeGrafter"/>
</dbReference>
<evidence type="ECO:0000256" key="2">
    <source>
        <dbReference type="ARBA" id="ARBA00004613"/>
    </source>
</evidence>
<evidence type="ECO:0000256" key="8">
    <source>
        <dbReference type="ARBA" id="ARBA00023180"/>
    </source>
</evidence>
<gene>
    <name evidence="10" type="ORF">PAL_GLEAN10004293</name>
</gene>
<evidence type="ECO:0000256" key="4">
    <source>
        <dbReference type="ARBA" id="ARBA00017238"/>
    </source>
</evidence>
<dbReference type="STRING" id="9402.L5K924"/>
<dbReference type="Proteomes" id="UP000010552">
    <property type="component" value="Unassembled WGS sequence"/>
</dbReference>
<sequence length="305" mass="34125">MKLLLWACIVCVAFAKKGPFYSWIPPFSGILQQQQQAQIPGQGPLSLSTLDRFAGLFPNQITFPGQVNFDHRTQMGQLDPSQFQTPVQIQQGPNHMLQYYPVDTLLPCEQPQQTVTQSPPQTGQQQFEEQVIPGQQQLIFGTIIGTAPETAMMGCENNERSFNQNAVKFIPIHYALNNYLHSEPNYYQYRLASLINNQYMSYPYYAKSVTVRPHAQISQWQVLPNIYSSIVARHQYLHPSLIAVPSKKIQDKTVIPSINTIATVKPTLIPTPEPTVSSVVIPEASSDFVVSTPETTTVTITSSTV</sequence>
<protein>
    <recommendedName>
        <fullName evidence="4">Kappa-casein</fullName>
    </recommendedName>
</protein>
<keyword evidence="5" id="KW-0964">Secreted</keyword>
<feature type="signal peptide" evidence="9">
    <location>
        <begin position="1"/>
        <end position="15"/>
    </location>
</feature>
<dbReference type="PANTHER" id="PTHR11470:SF2">
    <property type="entry name" value="KAPPA-CASEIN"/>
    <property type="match status" value="1"/>
</dbReference>
<reference evidence="11" key="1">
    <citation type="journal article" date="2013" name="Science">
        <title>Comparative analysis of bat genomes provides insight into the evolution of flight and immunity.</title>
        <authorList>
            <person name="Zhang G."/>
            <person name="Cowled C."/>
            <person name="Shi Z."/>
            <person name="Huang Z."/>
            <person name="Bishop-Lilly K.A."/>
            <person name="Fang X."/>
            <person name="Wynne J.W."/>
            <person name="Xiong Z."/>
            <person name="Baker M.L."/>
            <person name="Zhao W."/>
            <person name="Tachedjian M."/>
            <person name="Zhu Y."/>
            <person name="Zhou P."/>
            <person name="Jiang X."/>
            <person name="Ng J."/>
            <person name="Yang L."/>
            <person name="Wu L."/>
            <person name="Xiao J."/>
            <person name="Feng Y."/>
            <person name="Chen Y."/>
            <person name="Sun X."/>
            <person name="Zhang Y."/>
            <person name="Marsh G.A."/>
            <person name="Crameri G."/>
            <person name="Broder C.C."/>
            <person name="Frey K.G."/>
            <person name="Wang L.F."/>
            <person name="Wang J."/>
        </authorList>
    </citation>
    <scope>NUCLEOTIDE SEQUENCE [LARGE SCALE GENOMIC DNA]</scope>
</reference>
<evidence type="ECO:0000313" key="11">
    <source>
        <dbReference type="Proteomes" id="UP000010552"/>
    </source>
</evidence>
<evidence type="ECO:0000256" key="3">
    <source>
        <dbReference type="ARBA" id="ARBA00005332"/>
    </source>
</evidence>
<keyword evidence="6" id="KW-0597">Phosphoprotein</keyword>
<keyword evidence="9" id="KW-0732">Signal</keyword>
<accession>L5K924</accession>
<name>L5K924_PTEAL</name>
<feature type="chain" id="PRO_5012090642" description="Kappa-casein" evidence="9">
    <location>
        <begin position="16"/>
        <end position="305"/>
    </location>
</feature>
<keyword evidence="11" id="KW-1185">Reference proteome</keyword>
<evidence type="ECO:0000313" key="10">
    <source>
        <dbReference type="EMBL" id="ELK08015.1"/>
    </source>
</evidence>
<dbReference type="Pfam" id="PF00997">
    <property type="entry name" value="Casein_kappa"/>
    <property type="match status" value="1"/>
</dbReference>
<keyword evidence="8" id="KW-0325">Glycoprotein</keyword>
<evidence type="ECO:0000256" key="9">
    <source>
        <dbReference type="SAM" id="SignalP"/>
    </source>
</evidence>
<comment type="function">
    <text evidence="1">Kappa-casein stabilizes micelle formation, preventing casein precipitation in milk.</text>
</comment>
<dbReference type="eggNOG" id="ENOG502TM2T">
    <property type="taxonomic scope" value="Eukaryota"/>
</dbReference>
<keyword evidence="7" id="KW-0494">Milk protein</keyword>
<dbReference type="InterPro" id="IPR000117">
    <property type="entry name" value="Casein_kappa"/>
</dbReference>
<evidence type="ECO:0000256" key="6">
    <source>
        <dbReference type="ARBA" id="ARBA00022553"/>
    </source>
</evidence>
<dbReference type="EMBL" id="KB030942">
    <property type="protein sequence ID" value="ELK08015.1"/>
    <property type="molecule type" value="Genomic_DNA"/>
</dbReference>
<evidence type="ECO:0000256" key="5">
    <source>
        <dbReference type="ARBA" id="ARBA00022525"/>
    </source>
</evidence>
<evidence type="ECO:0000256" key="7">
    <source>
        <dbReference type="ARBA" id="ARBA00022743"/>
    </source>
</evidence>
<dbReference type="PANTHER" id="PTHR11470">
    <property type="entry name" value="KAPPA CASEIN"/>
    <property type="match status" value="1"/>
</dbReference>
<dbReference type="GO" id="GO:0007595">
    <property type="term" value="P:lactation"/>
    <property type="evidence" value="ECO:0007669"/>
    <property type="project" value="TreeGrafter"/>
</dbReference>
<evidence type="ECO:0000256" key="1">
    <source>
        <dbReference type="ARBA" id="ARBA00003829"/>
    </source>
</evidence>